<reference evidence="7 8" key="1">
    <citation type="submission" date="2019-12" db="EMBL/GenBank/DDBJ databases">
        <title>Nesterenkonia muleiensis sp. nov., a novel actinobacterium isolated from sap of Populus euphratica.</title>
        <authorList>
            <person name="Wang R."/>
        </authorList>
    </citation>
    <scope>NUCLEOTIDE SEQUENCE [LARGE SCALE GENOMIC DNA]</scope>
    <source>
        <strain evidence="7 8">F10</strain>
    </source>
</reference>
<dbReference type="PROSITE" id="PS50977">
    <property type="entry name" value="HTH_TETR_2"/>
    <property type="match status" value="1"/>
</dbReference>
<evidence type="ECO:0000256" key="5">
    <source>
        <dbReference type="SAM" id="MobiDB-lite"/>
    </source>
</evidence>
<dbReference type="GO" id="GO:0000976">
    <property type="term" value="F:transcription cis-regulatory region binding"/>
    <property type="evidence" value="ECO:0007669"/>
    <property type="project" value="TreeGrafter"/>
</dbReference>
<evidence type="ECO:0000313" key="7">
    <source>
        <dbReference type="EMBL" id="MVT25135.1"/>
    </source>
</evidence>
<evidence type="ECO:0000259" key="6">
    <source>
        <dbReference type="PROSITE" id="PS50977"/>
    </source>
</evidence>
<dbReference type="SUPFAM" id="SSF48498">
    <property type="entry name" value="Tetracyclin repressor-like, C-terminal domain"/>
    <property type="match status" value="1"/>
</dbReference>
<dbReference type="SUPFAM" id="SSF46689">
    <property type="entry name" value="Homeodomain-like"/>
    <property type="match status" value="1"/>
</dbReference>
<dbReference type="InterPro" id="IPR001647">
    <property type="entry name" value="HTH_TetR"/>
</dbReference>
<keyword evidence="1" id="KW-0805">Transcription regulation</keyword>
<dbReference type="InterPro" id="IPR036271">
    <property type="entry name" value="Tet_transcr_reg_TetR-rel_C_sf"/>
</dbReference>
<feature type="domain" description="HTH tetR-type" evidence="6">
    <location>
        <begin position="29"/>
        <end position="88"/>
    </location>
</feature>
<keyword evidence="3" id="KW-0804">Transcription</keyword>
<keyword evidence="8" id="KW-1185">Reference proteome</keyword>
<protein>
    <submittedName>
        <fullName evidence="7">TetR family transcriptional regulator</fullName>
    </submittedName>
</protein>
<evidence type="ECO:0000256" key="3">
    <source>
        <dbReference type="ARBA" id="ARBA00023163"/>
    </source>
</evidence>
<accession>A0A7K1UF85</accession>
<dbReference type="Pfam" id="PF00440">
    <property type="entry name" value="TetR_N"/>
    <property type="match status" value="1"/>
</dbReference>
<feature type="compositionally biased region" description="Polar residues" evidence="5">
    <location>
        <begin position="1"/>
        <end position="13"/>
    </location>
</feature>
<dbReference type="EMBL" id="WRPM01000012">
    <property type="protein sequence ID" value="MVT25135.1"/>
    <property type="molecule type" value="Genomic_DNA"/>
</dbReference>
<comment type="caution">
    <text evidence="7">The sequence shown here is derived from an EMBL/GenBank/DDBJ whole genome shotgun (WGS) entry which is preliminary data.</text>
</comment>
<dbReference type="PANTHER" id="PTHR30055:SF234">
    <property type="entry name" value="HTH-TYPE TRANSCRIPTIONAL REGULATOR BETI"/>
    <property type="match status" value="1"/>
</dbReference>
<evidence type="ECO:0000256" key="2">
    <source>
        <dbReference type="ARBA" id="ARBA00023125"/>
    </source>
</evidence>
<dbReference type="PRINTS" id="PR00455">
    <property type="entry name" value="HTHTETR"/>
</dbReference>
<evidence type="ECO:0000256" key="1">
    <source>
        <dbReference type="ARBA" id="ARBA00023015"/>
    </source>
</evidence>
<keyword evidence="2 4" id="KW-0238">DNA-binding</keyword>
<feature type="region of interest" description="Disordered" evidence="5">
    <location>
        <begin position="1"/>
        <end position="29"/>
    </location>
</feature>
<proteinExistence type="predicted"/>
<evidence type="ECO:0000256" key="4">
    <source>
        <dbReference type="PROSITE-ProRule" id="PRU00335"/>
    </source>
</evidence>
<name>A0A7K1UF85_9MICC</name>
<dbReference type="InterPro" id="IPR009057">
    <property type="entry name" value="Homeodomain-like_sf"/>
</dbReference>
<dbReference type="PANTHER" id="PTHR30055">
    <property type="entry name" value="HTH-TYPE TRANSCRIPTIONAL REGULATOR RUTR"/>
    <property type="match status" value="1"/>
</dbReference>
<dbReference type="Gene3D" id="1.10.357.10">
    <property type="entry name" value="Tetracycline Repressor, domain 2"/>
    <property type="match status" value="1"/>
</dbReference>
<gene>
    <name evidence="7" type="ORF">GNZ21_01945</name>
</gene>
<dbReference type="AlphaFoldDB" id="A0A7K1UF85"/>
<dbReference type="InterPro" id="IPR050109">
    <property type="entry name" value="HTH-type_TetR-like_transc_reg"/>
</dbReference>
<dbReference type="Proteomes" id="UP000460157">
    <property type="component" value="Unassembled WGS sequence"/>
</dbReference>
<evidence type="ECO:0000313" key="8">
    <source>
        <dbReference type="Proteomes" id="UP000460157"/>
    </source>
</evidence>
<organism evidence="7 8">
    <name type="scientific">Nesterenkonia alkaliphila</name>
    <dbReference type="NCBI Taxonomy" id="1463631"/>
    <lineage>
        <taxon>Bacteria</taxon>
        <taxon>Bacillati</taxon>
        <taxon>Actinomycetota</taxon>
        <taxon>Actinomycetes</taxon>
        <taxon>Micrococcales</taxon>
        <taxon>Micrococcaceae</taxon>
        <taxon>Nesterenkonia</taxon>
    </lineage>
</organism>
<feature type="DNA-binding region" description="H-T-H motif" evidence="4">
    <location>
        <begin position="51"/>
        <end position="70"/>
    </location>
</feature>
<dbReference type="GO" id="GO:0003700">
    <property type="term" value="F:DNA-binding transcription factor activity"/>
    <property type="evidence" value="ECO:0007669"/>
    <property type="project" value="TreeGrafter"/>
</dbReference>
<sequence>MSISVTPQRSGASPEQVPAKPNRGPLAGPMNRQALIEAAREEFISEGAQVPLSRIAKRARVGQGTLYRHFADRADLATAVFEQNLHQVEEAVSASATPYRTFFDLLTAQVSEASVIIELVAGEDSTPQAGRLRGQVGRLVRQVHEAARTSGELKEEVETRDLQAAVSMLCLPLAKAQAVQREEEAYRIRRILDAWFLRG</sequence>